<comment type="caution">
    <text evidence="1">The sequence shown here is derived from an EMBL/GenBank/DDBJ whole genome shotgun (WGS) entry which is preliminary data.</text>
</comment>
<dbReference type="AlphaFoldDB" id="A0A844KCM2"/>
<sequence length="162" mass="18041">MFEKFGEFDSCEEINRAAKAQLEEGDLEAIKTIAEENGLDLEDAEDFCTGAIEELTTPSLAAMGKLELEAKDLSLTGALRDWTNFIEQLCLEDEEMALAVRRKGKSLKDCMAMILKTAFNAKARLDDRITKAAGLTPPLYISIPGKAQIKEIVREYYLGEKK</sequence>
<evidence type="ECO:0000313" key="1">
    <source>
        <dbReference type="EMBL" id="MTR76205.1"/>
    </source>
</evidence>
<organism evidence="1 2">
    <name type="scientific">Mediterraneibacter faecis</name>
    <dbReference type="NCBI Taxonomy" id="592978"/>
    <lineage>
        <taxon>Bacteria</taxon>
        <taxon>Bacillati</taxon>
        <taxon>Bacillota</taxon>
        <taxon>Clostridia</taxon>
        <taxon>Lachnospirales</taxon>
        <taxon>Lachnospiraceae</taxon>
        <taxon>Mediterraneibacter</taxon>
    </lineage>
</organism>
<evidence type="ECO:0000313" key="2">
    <source>
        <dbReference type="Proteomes" id="UP000448177"/>
    </source>
</evidence>
<dbReference type="Proteomes" id="UP000448177">
    <property type="component" value="Unassembled WGS sequence"/>
</dbReference>
<reference evidence="1 2" key="1">
    <citation type="journal article" date="2019" name="Nat. Med.">
        <title>A library of human gut bacterial isolates paired with longitudinal multiomics data enables mechanistic microbiome research.</title>
        <authorList>
            <person name="Poyet M."/>
            <person name="Groussin M."/>
            <person name="Gibbons S.M."/>
            <person name="Avila-Pacheco J."/>
            <person name="Jiang X."/>
            <person name="Kearney S.M."/>
            <person name="Perrotta A.R."/>
            <person name="Berdy B."/>
            <person name="Zhao S."/>
            <person name="Lieberman T.D."/>
            <person name="Swanson P.K."/>
            <person name="Smith M."/>
            <person name="Roesemann S."/>
            <person name="Alexander J.E."/>
            <person name="Rich S.A."/>
            <person name="Livny J."/>
            <person name="Vlamakis H."/>
            <person name="Clish C."/>
            <person name="Bullock K."/>
            <person name="Deik A."/>
            <person name="Scott J."/>
            <person name="Pierce K.A."/>
            <person name="Xavier R.J."/>
            <person name="Alm E.J."/>
        </authorList>
    </citation>
    <scope>NUCLEOTIDE SEQUENCE [LARGE SCALE GENOMIC DNA]</scope>
    <source>
        <strain evidence="1 2">BIOML-A1</strain>
    </source>
</reference>
<protein>
    <submittedName>
        <fullName evidence="1">Uncharacterized protein</fullName>
    </submittedName>
</protein>
<dbReference type="RefSeq" id="WP_155203904.1">
    <property type="nucleotide sequence ID" value="NZ_WNAF01000002.1"/>
</dbReference>
<name>A0A844KCM2_9FIRM</name>
<accession>A0A844KCM2</accession>
<gene>
    <name evidence="1" type="ORF">GMD21_05845</name>
</gene>
<dbReference type="EMBL" id="WNAF01000002">
    <property type="protein sequence ID" value="MTR76205.1"/>
    <property type="molecule type" value="Genomic_DNA"/>
</dbReference>
<proteinExistence type="predicted"/>
<keyword evidence="2" id="KW-1185">Reference proteome</keyword>